<name>A0A8S5QSM8_9CAUD</name>
<evidence type="ECO:0000313" key="1">
    <source>
        <dbReference type="EMBL" id="DAE22295.1"/>
    </source>
</evidence>
<protein>
    <submittedName>
        <fullName evidence="1">Uncharacterized protein</fullName>
    </submittedName>
</protein>
<proteinExistence type="predicted"/>
<reference evidence="1" key="1">
    <citation type="journal article" date="2021" name="Proc. Natl. Acad. Sci. U.S.A.">
        <title>A Catalog of Tens of Thousands of Viruses from Human Metagenomes Reveals Hidden Associations with Chronic Diseases.</title>
        <authorList>
            <person name="Tisza M.J."/>
            <person name="Buck C.B."/>
        </authorList>
    </citation>
    <scope>NUCLEOTIDE SEQUENCE</scope>
    <source>
        <strain evidence="1">CtETl1</strain>
    </source>
</reference>
<dbReference type="EMBL" id="BK015731">
    <property type="protein sequence ID" value="DAE22295.1"/>
    <property type="molecule type" value="Genomic_DNA"/>
</dbReference>
<sequence>MQENDVKKSAITINDYYAKLSKKEKSQILTYLITHYGFRYNTIQQKLTGKSEFNPRDLLVVKTVIKEELWRSN</sequence>
<accession>A0A8S5QSM8</accession>
<organism evidence="1">
    <name type="scientific">Siphoviridae sp. ctETl1</name>
    <dbReference type="NCBI Taxonomy" id="2826207"/>
    <lineage>
        <taxon>Viruses</taxon>
        <taxon>Duplodnaviria</taxon>
        <taxon>Heunggongvirae</taxon>
        <taxon>Uroviricota</taxon>
        <taxon>Caudoviricetes</taxon>
    </lineage>
</organism>